<dbReference type="STRING" id="1313296.SAMN05661091_2282"/>
<feature type="domain" description="VTT" evidence="7">
    <location>
        <begin position="49"/>
        <end position="166"/>
    </location>
</feature>
<evidence type="ECO:0000259" key="7">
    <source>
        <dbReference type="Pfam" id="PF09335"/>
    </source>
</evidence>
<dbReference type="GO" id="GO:0005886">
    <property type="term" value="C:plasma membrane"/>
    <property type="evidence" value="ECO:0007669"/>
    <property type="project" value="UniProtKB-SubCell"/>
</dbReference>
<evidence type="ECO:0000256" key="5">
    <source>
        <dbReference type="ARBA" id="ARBA00023136"/>
    </source>
</evidence>
<feature type="transmembrane region" description="Helical" evidence="6">
    <location>
        <begin position="36"/>
        <end position="56"/>
    </location>
</feature>
<comment type="similarity">
    <text evidence="6">Belongs to the TVP38/TMEM64 family.</text>
</comment>
<keyword evidence="4 6" id="KW-1133">Transmembrane helix</keyword>
<comment type="subcellular location">
    <subcellularLocation>
        <location evidence="1 6">Cell membrane</location>
        <topology evidence="1 6">Multi-pass membrane protein</topology>
    </subcellularLocation>
</comment>
<evidence type="ECO:0000256" key="2">
    <source>
        <dbReference type="ARBA" id="ARBA00022475"/>
    </source>
</evidence>
<dbReference type="Proteomes" id="UP000192940">
    <property type="component" value="Chromosome I"/>
</dbReference>
<feature type="transmembrane region" description="Helical" evidence="6">
    <location>
        <begin position="63"/>
        <end position="85"/>
    </location>
</feature>
<evidence type="ECO:0000313" key="8">
    <source>
        <dbReference type="EMBL" id="SMF82979.1"/>
    </source>
</evidence>
<accession>A0A1X7HAU2</accession>
<proteinExistence type="inferred from homology"/>
<dbReference type="InterPro" id="IPR015414">
    <property type="entry name" value="TMEM64"/>
</dbReference>
<keyword evidence="9" id="KW-1185">Reference proteome</keyword>
<evidence type="ECO:0000256" key="4">
    <source>
        <dbReference type="ARBA" id="ARBA00022989"/>
    </source>
</evidence>
<sequence>MLDWIEQVLTFMKNIDMNQVESWLHKYSSLGPLPGILFPFIEAFLPILPLIVIVMGNAAAYGLWLGFLFSWIGVCAGSIAVFWLARKLGGKLGLYIQKRMPGTQRFFHWIEEKGFTPIFILYCFPFTPSALINVASGISNVSMRTFIIAVMAGKSVMIFMVAFIGHDWQGFIHQPWRILIAIGVLWLLWLAGKKMENRYHHA</sequence>
<feature type="transmembrane region" description="Helical" evidence="6">
    <location>
        <begin position="146"/>
        <end position="164"/>
    </location>
</feature>
<protein>
    <recommendedName>
        <fullName evidence="6">TVP38/TMEM64 family membrane protein</fullName>
    </recommendedName>
</protein>
<name>A0A1X7HAU2_9BACL</name>
<dbReference type="Pfam" id="PF09335">
    <property type="entry name" value="VTT_dom"/>
    <property type="match status" value="1"/>
</dbReference>
<dbReference type="PANTHER" id="PTHR12677:SF55">
    <property type="entry name" value="UNDECAPRENYL PHOSPHATE TRANSPORTER SAOUHSC_00901-RELATED"/>
    <property type="match status" value="1"/>
</dbReference>
<keyword evidence="5 6" id="KW-0472">Membrane</keyword>
<dbReference type="RefSeq" id="WP_208919283.1">
    <property type="nucleotide sequence ID" value="NZ_LT840184.1"/>
</dbReference>
<reference evidence="8 9" key="1">
    <citation type="submission" date="2017-04" db="EMBL/GenBank/DDBJ databases">
        <authorList>
            <person name="Afonso C.L."/>
            <person name="Miller P.J."/>
            <person name="Scott M.A."/>
            <person name="Spackman E."/>
            <person name="Goraichik I."/>
            <person name="Dimitrov K.M."/>
            <person name="Suarez D.L."/>
            <person name="Swayne D.E."/>
        </authorList>
    </citation>
    <scope>NUCLEOTIDE SEQUENCE [LARGE SCALE GENOMIC DNA]</scope>
    <source>
        <strain evidence="8 9">N3/975</strain>
    </source>
</reference>
<keyword evidence="2 6" id="KW-1003">Cell membrane</keyword>
<dbReference type="PANTHER" id="PTHR12677">
    <property type="entry name" value="GOLGI APPARATUS MEMBRANE PROTEIN TVP38-RELATED"/>
    <property type="match status" value="1"/>
</dbReference>
<keyword evidence="3 6" id="KW-0812">Transmembrane</keyword>
<organism evidence="8 9">
    <name type="scientific">Paenibacillus uliginis N3/975</name>
    <dbReference type="NCBI Taxonomy" id="1313296"/>
    <lineage>
        <taxon>Bacteria</taxon>
        <taxon>Bacillati</taxon>
        <taxon>Bacillota</taxon>
        <taxon>Bacilli</taxon>
        <taxon>Bacillales</taxon>
        <taxon>Paenibacillaceae</taxon>
        <taxon>Paenibacillus</taxon>
    </lineage>
</organism>
<evidence type="ECO:0000256" key="3">
    <source>
        <dbReference type="ARBA" id="ARBA00022692"/>
    </source>
</evidence>
<dbReference type="InterPro" id="IPR032816">
    <property type="entry name" value="VTT_dom"/>
</dbReference>
<evidence type="ECO:0000313" key="9">
    <source>
        <dbReference type="Proteomes" id="UP000192940"/>
    </source>
</evidence>
<dbReference type="AlphaFoldDB" id="A0A1X7HAU2"/>
<dbReference type="EMBL" id="LT840184">
    <property type="protein sequence ID" value="SMF82979.1"/>
    <property type="molecule type" value="Genomic_DNA"/>
</dbReference>
<gene>
    <name evidence="8" type="ORF">SAMN05661091_2282</name>
</gene>
<feature type="transmembrane region" description="Helical" evidence="6">
    <location>
        <begin position="176"/>
        <end position="192"/>
    </location>
</feature>
<evidence type="ECO:0000256" key="6">
    <source>
        <dbReference type="RuleBase" id="RU366058"/>
    </source>
</evidence>
<evidence type="ECO:0000256" key="1">
    <source>
        <dbReference type="ARBA" id="ARBA00004651"/>
    </source>
</evidence>
<feature type="transmembrane region" description="Helical" evidence="6">
    <location>
        <begin position="115"/>
        <end position="134"/>
    </location>
</feature>